<dbReference type="SUPFAM" id="SSF46785">
    <property type="entry name" value="Winged helix' DNA-binding domain"/>
    <property type="match status" value="1"/>
</dbReference>
<keyword evidence="6" id="KW-1185">Reference proteome</keyword>
<dbReference type="Proteomes" id="UP000430120">
    <property type="component" value="Unassembled WGS sequence"/>
</dbReference>
<name>A0A643FE42_IDEDE</name>
<dbReference type="InterPro" id="IPR036388">
    <property type="entry name" value="WH-like_DNA-bd_sf"/>
</dbReference>
<dbReference type="InterPro" id="IPR012318">
    <property type="entry name" value="HTH_CRP"/>
</dbReference>
<dbReference type="Gene3D" id="1.10.10.10">
    <property type="entry name" value="Winged helix-like DNA-binding domain superfamily/Winged helix DNA-binding domain"/>
    <property type="match status" value="1"/>
</dbReference>
<organism evidence="5 6">
    <name type="scientific">Ideonella dechloratans</name>
    <dbReference type="NCBI Taxonomy" id="36863"/>
    <lineage>
        <taxon>Bacteria</taxon>
        <taxon>Pseudomonadati</taxon>
        <taxon>Pseudomonadota</taxon>
        <taxon>Betaproteobacteria</taxon>
        <taxon>Burkholderiales</taxon>
        <taxon>Sphaerotilaceae</taxon>
        <taxon>Ideonella</taxon>
    </lineage>
</organism>
<dbReference type="InterPro" id="IPR036390">
    <property type="entry name" value="WH_DNA-bd_sf"/>
</dbReference>
<dbReference type="EMBL" id="VZPB01000029">
    <property type="protein sequence ID" value="KAB0580819.1"/>
    <property type="molecule type" value="Genomic_DNA"/>
</dbReference>
<evidence type="ECO:0000256" key="1">
    <source>
        <dbReference type="ARBA" id="ARBA00023015"/>
    </source>
</evidence>
<accession>A0A643FE42</accession>
<evidence type="ECO:0000256" key="3">
    <source>
        <dbReference type="ARBA" id="ARBA00023163"/>
    </source>
</evidence>
<dbReference type="Gene3D" id="2.60.120.10">
    <property type="entry name" value="Jelly Rolls"/>
    <property type="match status" value="1"/>
</dbReference>
<evidence type="ECO:0000259" key="4">
    <source>
        <dbReference type="PROSITE" id="PS50042"/>
    </source>
</evidence>
<keyword evidence="2" id="KW-0238">DNA-binding</keyword>
<proteinExistence type="predicted"/>
<dbReference type="SMART" id="SM00100">
    <property type="entry name" value="cNMP"/>
    <property type="match status" value="1"/>
</dbReference>
<evidence type="ECO:0000313" key="6">
    <source>
        <dbReference type="Proteomes" id="UP000430120"/>
    </source>
</evidence>
<dbReference type="InterPro" id="IPR014710">
    <property type="entry name" value="RmlC-like_jellyroll"/>
</dbReference>
<dbReference type="SUPFAM" id="SSF51206">
    <property type="entry name" value="cAMP-binding domain-like"/>
    <property type="match status" value="1"/>
</dbReference>
<comment type="caution">
    <text evidence="5">The sequence shown here is derived from an EMBL/GenBank/DDBJ whole genome shotgun (WGS) entry which is preliminary data.</text>
</comment>
<dbReference type="RefSeq" id="WP_151124531.1">
    <property type="nucleotide sequence ID" value="NZ_CP088081.1"/>
</dbReference>
<dbReference type="InterPro" id="IPR000595">
    <property type="entry name" value="cNMP-bd_dom"/>
</dbReference>
<dbReference type="Pfam" id="PF13545">
    <property type="entry name" value="HTH_Crp_2"/>
    <property type="match status" value="1"/>
</dbReference>
<reference evidence="5 6" key="1">
    <citation type="submission" date="2019-09" db="EMBL/GenBank/DDBJ databases">
        <title>Draft genome sequences of 48 bacterial type strains from the CCUG.</title>
        <authorList>
            <person name="Tunovic T."/>
            <person name="Pineiro-Iglesias B."/>
            <person name="Unosson C."/>
            <person name="Inganas E."/>
            <person name="Ohlen M."/>
            <person name="Cardew S."/>
            <person name="Jensie-Markopoulos S."/>
            <person name="Salva-Serra F."/>
            <person name="Jaen-Luchoro D."/>
            <person name="Karlsson R."/>
            <person name="Svensson-Stadler L."/>
            <person name="Chun J."/>
            <person name="Moore E."/>
        </authorList>
    </citation>
    <scope>NUCLEOTIDE SEQUENCE [LARGE SCALE GENOMIC DNA]</scope>
    <source>
        <strain evidence="5 6">CCUG 30977</strain>
    </source>
</reference>
<dbReference type="GO" id="GO:0003677">
    <property type="term" value="F:DNA binding"/>
    <property type="evidence" value="ECO:0007669"/>
    <property type="project" value="UniProtKB-KW"/>
</dbReference>
<protein>
    <submittedName>
        <fullName evidence="5">Crp/Fnr family transcriptional regulator</fullName>
    </submittedName>
</protein>
<dbReference type="OrthoDB" id="8897802at2"/>
<gene>
    <name evidence="5" type="ORF">F7Q92_12875</name>
</gene>
<dbReference type="PROSITE" id="PS50042">
    <property type="entry name" value="CNMP_BINDING_3"/>
    <property type="match status" value="1"/>
</dbReference>
<sequence>MAADALNDLSLLLGHQFPQLPWPAATLQALLPRVQLRRLPAQAVVFAQGAATPALYGVMAGEVAIRLGTVDGAVSVVEHTQPMQLFGLASFASGLPATYEAITTRPSRLLVLGPAAYELLMDGVPGFARALMAEFARRHDATMRQLAAARHHGAMERLTLALDQMRREQPGRERDAQGWQRLRTTQAELAALAGLSRQTVNSLLAALVTQGRLRRAYGGLWLPP</sequence>
<evidence type="ECO:0000313" key="5">
    <source>
        <dbReference type="EMBL" id="KAB0580819.1"/>
    </source>
</evidence>
<dbReference type="GO" id="GO:0006355">
    <property type="term" value="P:regulation of DNA-templated transcription"/>
    <property type="evidence" value="ECO:0007669"/>
    <property type="project" value="InterPro"/>
</dbReference>
<feature type="domain" description="Cyclic nucleotide-binding" evidence="4">
    <location>
        <begin position="27"/>
        <end position="138"/>
    </location>
</feature>
<keyword evidence="3" id="KW-0804">Transcription</keyword>
<evidence type="ECO:0000256" key="2">
    <source>
        <dbReference type="ARBA" id="ARBA00023125"/>
    </source>
</evidence>
<dbReference type="InterPro" id="IPR018490">
    <property type="entry name" value="cNMP-bd_dom_sf"/>
</dbReference>
<dbReference type="Pfam" id="PF00027">
    <property type="entry name" value="cNMP_binding"/>
    <property type="match status" value="1"/>
</dbReference>
<dbReference type="AlphaFoldDB" id="A0A643FE42"/>
<dbReference type="CDD" id="cd00038">
    <property type="entry name" value="CAP_ED"/>
    <property type="match status" value="1"/>
</dbReference>
<keyword evidence="1" id="KW-0805">Transcription regulation</keyword>